<proteinExistence type="predicted"/>
<dbReference type="InterPro" id="IPR001589">
    <property type="entry name" value="Actinin_actin-bd_CS"/>
</dbReference>
<dbReference type="PROSITE" id="PS00019">
    <property type="entry name" value="ACTININ_1"/>
    <property type="match status" value="1"/>
</dbReference>
<keyword evidence="5" id="KW-1185">Reference proteome</keyword>
<dbReference type="Gene3D" id="1.10.418.10">
    <property type="entry name" value="Calponin-like domain"/>
    <property type="match status" value="1"/>
</dbReference>
<dbReference type="PANTHER" id="PTHR38537">
    <property type="entry name" value="JITTERBUG, ISOFORM N"/>
    <property type="match status" value="1"/>
</dbReference>
<evidence type="ECO:0000256" key="2">
    <source>
        <dbReference type="ARBA" id="ARBA00023203"/>
    </source>
</evidence>
<evidence type="ECO:0000259" key="3">
    <source>
        <dbReference type="PROSITE" id="PS50021"/>
    </source>
</evidence>
<name>A0ABD3UDR0_SINWO</name>
<dbReference type="InterPro" id="IPR036872">
    <property type="entry name" value="CH_dom_sf"/>
</dbReference>
<dbReference type="InterPro" id="IPR044801">
    <property type="entry name" value="Filamin"/>
</dbReference>
<keyword evidence="2" id="KW-0009">Actin-binding</keyword>
<dbReference type="SMART" id="SM00033">
    <property type="entry name" value="CH"/>
    <property type="match status" value="1"/>
</dbReference>
<sequence>MDARASARSREGHAASAGVADKWVLIQENTFRNWVNEQLRPMNMTVTDFEKDFENGVKLCALITVLQGKSPGRVIQSPKNPHQELENVALALSAIANDNIRLVNIGKSQVVILI</sequence>
<dbReference type="AlphaFoldDB" id="A0ABD3UDR0"/>
<dbReference type="PROSITE" id="PS50021">
    <property type="entry name" value="CH"/>
    <property type="match status" value="1"/>
</dbReference>
<evidence type="ECO:0000313" key="5">
    <source>
        <dbReference type="Proteomes" id="UP001634394"/>
    </source>
</evidence>
<dbReference type="Pfam" id="PF00307">
    <property type="entry name" value="CH"/>
    <property type="match status" value="1"/>
</dbReference>
<dbReference type="PANTHER" id="PTHR38537:SF13">
    <property type="entry name" value="JITTERBUG, ISOFORM N"/>
    <property type="match status" value="1"/>
</dbReference>
<dbReference type="SUPFAM" id="SSF47576">
    <property type="entry name" value="Calponin-homology domain, CH-domain"/>
    <property type="match status" value="1"/>
</dbReference>
<dbReference type="EMBL" id="JBJQND010000016">
    <property type="protein sequence ID" value="KAL3847644.1"/>
    <property type="molecule type" value="Genomic_DNA"/>
</dbReference>
<evidence type="ECO:0000256" key="1">
    <source>
        <dbReference type="ARBA" id="ARBA00022737"/>
    </source>
</evidence>
<dbReference type="GO" id="GO:0003779">
    <property type="term" value="F:actin binding"/>
    <property type="evidence" value="ECO:0007669"/>
    <property type="project" value="UniProtKB-KW"/>
</dbReference>
<protein>
    <recommendedName>
        <fullName evidence="3">Calponin-homology (CH) domain-containing protein</fullName>
    </recommendedName>
</protein>
<organism evidence="4 5">
    <name type="scientific">Sinanodonta woodiana</name>
    <name type="common">Chinese pond mussel</name>
    <name type="synonym">Anodonta woodiana</name>
    <dbReference type="NCBI Taxonomy" id="1069815"/>
    <lineage>
        <taxon>Eukaryota</taxon>
        <taxon>Metazoa</taxon>
        <taxon>Spiralia</taxon>
        <taxon>Lophotrochozoa</taxon>
        <taxon>Mollusca</taxon>
        <taxon>Bivalvia</taxon>
        <taxon>Autobranchia</taxon>
        <taxon>Heteroconchia</taxon>
        <taxon>Palaeoheterodonta</taxon>
        <taxon>Unionida</taxon>
        <taxon>Unionoidea</taxon>
        <taxon>Unionidae</taxon>
        <taxon>Unioninae</taxon>
        <taxon>Sinanodonta</taxon>
    </lineage>
</organism>
<evidence type="ECO:0000313" key="4">
    <source>
        <dbReference type="EMBL" id="KAL3847644.1"/>
    </source>
</evidence>
<gene>
    <name evidence="4" type="ORF">ACJMK2_018546</name>
</gene>
<accession>A0ABD3UDR0</accession>
<dbReference type="InterPro" id="IPR001715">
    <property type="entry name" value="CH_dom"/>
</dbReference>
<comment type="caution">
    <text evidence="4">The sequence shown here is derived from an EMBL/GenBank/DDBJ whole genome shotgun (WGS) entry which is preliminary data.</text>
</comment>
<keyword evidence="1" id="KW-0677">Repeat</keyword>
<reference evidence="4 5" key="1">
    <citation type="submission" date="2024-11" db="EMBL/GenBank/DDBJ databases">
        <title>Chromosome-level genome assembly of the freshwater bivalve Anodonta woodiana.</title>
        <authorList>
            <person name="Chen X."/>
        </authorList>
    </citation>
    <scope>NUCLEOTIDE SEQUENCE [LARGE SCALE GENOMIC DNA]</scope>
    <source>
        <strain evidence="4">MN2024</strain>
        <tissue evidence="4">Gills</tissue>
    </source>
</reference>
<dbReference type="Proteomes" id="UP001634394">
    <property type="component" value="Unassembled WGS sequence"/>
</dbReference>
<feature type="domain" description="Calponin-homology (CH)" evidence="3">
    <location>
        <begin position="25"/>
        <end position="114"/>
    </location>
</feature>